<feature type="compositionally biased region" description="Gly residues" evidence="11">
    <location>
        <begin position="1067"/>
        <end position="1083"/>
    </location>
</feature>
<dbReference type="InterPro" id="IPR050629">
    <property type="entry name" value="STE20/SPS1-PAK"/>
</dbReference>
<protein>
    <recommendedName>
        <fullName evidence="2">non-specific serine/threonine protein kinase</fullName>
        <ecNumber evidence="2">2.7.11.1</ecNumber>
    </recommendedName>
</protein>
<reference evidence="13" key="1">
    <citation type="submission" date="2022-10" db="EMBL/GenBank/DDBJ databases">
        <title>Culturing micro-colonial fungi from biological soil crusts in the Mojave desert and describing Neophaeococcomyces mojavensis, and introducing the new genera and species Taxawa tesnikishii.</title>
        <authorList>
            <person name="Kurbessoian T."/>
            <person name="Stajich J.E."/>
        </authorList>
    </citation>
    <scope>NUCLEOTIDE SEQUENCE</scope>
    <source>
        <strain evidence="13">TK_1</strain>
    </source>
</reference>
<feature type="region of interest" description="Disordered" evidence="11">
    <location>
        <begin position="719"/>
        <end position="738"/>
    </location>
</feature>
<feature type="compositionally biased region" description="Polar residues" evidence="11">
    <location>
        <begin position="792"/>
        <end position="814"/>
    </location>
</feature>
<feature type="region of interest" description="Disordered" evidence="11">
    <location>
        <begin position="1"/>
        <end position="29"/>
    </location>
</feature>
<dbReference type="PANTHER" id="PTHR48012:SF10">
    <property type="entry name" value="FI20177P1"/>
    <property type="match status" value="1"/>
</dbReference>
<comment type="caution">
    <text evidence="13">The sequence shown here is derived from an EMBL/GenBank/DDBJ whole genome shotgun (WGS) entry which is preliminary data.</text>
</comment>
<dbReference type="PROSITE" id="PS00108">
    <property type="entry name" value="PROTEIN_KINASE_ST"/>
    <property type="match status" value="1"/>
</dbReference>
<evidence type="ECO:0000256" key="5">
    <source>
        <dbReference type="ARBA" id="ARBA00022741"/>
    </source>
</evidence>
<accession>A0ABQ9P975</accession>
<feature type="region of interest" description="Disordered" evidence="11">
    <location>
        <begin position="792"/>
        <end position="817"/>
    </location>
</feature>
<dbReference type="SUPFAM" id="SSF56112">
    <property type="entry name" value="Protein kinase-like (PK-like)"/>
    <property type="match status" value="1"/>
</dbReference>
<evidence type="ECO:0000256" key="3">
    <source>
        <dbReference type="ARBA" id="ARBA00022527"/>
    </source>
</evidence>
<dbReference type="InterPro" id="IPR000719">
    <property type="entry name" value="Prot_kinase_dom"/>
</dbReference>
<dbReference type="Proteomes" id="UP001172684">
    <property type="component" value="Unassembled WGS sequence"/>
</dbReference>
<feature type="region of interest" description="Disordered" evidence="11">
    <location>
        <begin position="863"/>
        <end position="933"/>
    </location>
</feature>
<keyword evidence="4" id="KW-0808">Transferase</keyword>
<feature type="region of interest" description="Disordered" evidence="11">
    <location>
        <begin position="967"/>
        <end position="986"/>
    </location>
</feature>
<feature type="compositionally biased region" description="Polar residues" evidence="11">
    <location>
        <begin position="872"/>
        <end position="886"/>
    </location>
</feature>
<evidence type="ECO:0000313" key="13">
    <source>
        <dbReference type="EMBL" id="KAJ9668932.1"/>
    </source>
</evidence>
<evidence type="ECO:0000256" key="1">
    <source>
        <dbReference type="ARBA" id="ARBA00008874"/>
    </source>
</evidence>
<evidence type="ECO:0000256" key="4">
    <source>
        <dbReference type="ARBA" id="ARBA00022679"/>
    </source>
</evidence>
<dbReference type="EC" id="2.7.11.1" evidence="2"/>
<evidence type="ECO:0000256" key="2">
    <source>
        <dbReference type="ARBA" id="ARBA00012513"/>
    </source>
</evidence>
<keyword evidence="6" id="KW-0418">Kinase</keyword>
<dbReference type="Pfam" id="PF00069">
    <property type="entry name" value="Pkinase"/>
    <property type="match status" value="1"/>
</dbReference>
<feature type="region of interest" description="Disordered" evidence="11">
    <location>
        <begin position="1061"/>
        <end position="1083"/>
    </location>
</feature>
<keyword evidence="3" id="KW-0723">Serine/threonine-protein kinase</keyword>
<dbReference type="InterPro" id="IPR011009">
    <property type="entry name" value="Kinase-like_dom_sf"/>
</dbReference>
<dbReference type="PANTHER" id="PTHR48012">
    <property type="entry name" value="STERILE20-LIKE KINASE, ISOFORM B-RELATED"/>
    <property type="match status" value="1"/>
</dbReference>
<feature type="domain" description="Protein kinase" evidence="12">
    <location>
        <begin position="152"/>
        <end position="420"/>
    </location>
</feature>
<keyword evidence="7 10" id="KW-0067">ATP-binding</keyword>
<keyword evidence="14" id="KW-1185">Reference proteome</keyword>
<keyword evidence="5 10" id="KW-0547">Nucleotide-binding</keyword>
<feature type="region of interest" description="Disordered" evidence="11">
    <location>
        <begin position="610"/>
        <end position="649"/>
    </location>
</feature>
<feature type="binding site" evidence="10">
    <location>
        <position position="181"/>
    </location>
    <ligand>
        <name>ATP</name>
        <dbReference type="ChEBI" id="CHEBI:30616"/>
    </ligand>
</feature>
<feature type="compositionally biased region" description="Pro residues" evidence="11">
    <location>
        <begin position="724"/>
        <end position="738"/>
    </location>
</feature>
<dbReference type="SMART" id="SM00220">
    <property type="entry name" value="S_TKc"/>
    <property type="match status" value="1"/>
</dbReference>
<feature type="compositionally biased region" description="Basic and acidic residues" evidence="11">
    <location>
        <begin position="619"/>
        <end position="631"/>
    </location>
</feature>
<evidence type="ECO:0000256" key="6">
    <source>
        <dbReference type="ARBA" id="ARBA00022777"/>
    </source>
</evidence>
<proteinExistence type="inferred from homology"/>
<feature type="compositionally biased region" description="Basic and acidic residues" evidence="11">
    <location>
        <begin position="1"/>
        <end position="17"/>
    </location>
</feature>
<organism evidence="13 14">
    <name type="scientific">Coniosporium apollinis</name>
    <dbReference type="NCBI Taxonomy" id="61459"/>
    <lineage>
        <taxon>Eukaryota</taxon>
        <taxon>Fungi</taxon>
        <taxon>Dikarya</taxon>
        <taxon>Ascomycota</taxon>
        <taxon>Pezizomycotina</taxon>
        <taxon>Dothideomycetes</taxon>
        <taxon>Dothideomycetes incertae sedis</taxon>
        <taxon>Coniosporium</taxon>
    </lineage>
</organism>
<evidence type="ECO:0000256" key="11">
    <source>
        <dbReference type="SAM" id="MobiDB-lite"/>
    </source>
</evidence>
<feature type="compositionally biased region" description="Low complexity" evidence="11">
    <location>
        <begin position="905"/>
        <end position="917"/>
    </location>
</feature>
<dbReference type="PROSITE" id="PS00107">
    <property type="entry name" value="PROTEIN_KINASE_ATP"/>
    <property type="match status" value="1"/>
</dbReference>
<dbReference type="EMBL" id="JAPDRL010000004">
    <property type="protein sequence ID" value="KAJ9668932.1"/>
    <property type="molecule type" value="Genomic_DNA"/>
</dbReference>
<sequence>MEDLRKIGGSLQRERPRASLRKTSSAPADYANCSFRDPEYIGQLTHERAQHTVIRVQPTAAASPSEESPRTPSPFADLLVAAQELADSWDSPTYYSVQIPPLSANADMSSSFLDPRASVTAGTKHKQIQAAKEMQQAVLERAQRTGKEPPPYEFLELIGKGSFGRVFKSKNRNTGELVAVKITEIDRSDYEEQDLGSRDDTFKSFLKEVTILQQLKDSKAHNVNIIHEAFSLHSQLWLVCEWVAGGSVHTLMKASPHGLAEHFIIPIARELAIALKHIHDGGIIHRDLKCANVLIAEDGRVNLCDFGISGVLESQVAKRSTIIGTPNWMPPELLQQMGQAAAAGYGAEVDCWAYGCTIYEMATGMPPNARIAPTMIATMRAPRLEGGDYSDELRDFVSFCLEERPKDRPRMEDILNHPFIANTSKSHPTESLRQLVERYRSWELSGGQRMSLFNPYGAQAPDPLAPQAEFDDEWNFSTTDEFEKRFSMHSSRLSDPFEEKFQFPTNAAPITATKDLTPFEKAIEEERIRRGGRAMEKLFNPNAMPYGYDSGESSRPLSDLPLRNIENDRSSQRLTMIDLDEAGAGFTEVPSLDLSEISTLRASRANRFLKDSDDEEEEQNQRDQLTRRATRDWTFPKPAAASQSNRRTRDWTFSSALAEANSQESSLPAGQIARRRATKELTLPMLAVPPAENPNRRTMEWTFSTARPAAGQENVVPVQESPLKPRPFPSPSLAPPFRPQLRHAATEPLDGFLPEPLSAAPESPNRTSMIDLDFADPTVYTTTYSSQPITVSTIPSAVPSPSTPRSVQTTSTSGHPFDLEDQVQLSRNSNRASFHMKSQSEPVHELPGLLTPAEIHDPDSWNSDQDTLHNRGISQSTVGSATSIPATNRRVPHRRHWENFSQDFSRPSAVAAPAPAADDSDHYFSESNYDTDDYNNNYINRTRQPHLQQQHQQRRRLVTRRPLKTSIPILSAPPPMEYPDTESDTEPTIRSITTATQRIDRQRRPVIVLPTPPAPEPRILRWHAERGLVGREKRRTGGDFRGAIRRTSELLRGLRARRPPVRRARGGVDGGAVGGGRDPGGGI</sequence>
<evidence type="ECO:0000313" key="14">
    <source>
        <dbReference type="Proteomes" id="UP001172684"/>
    </source>
</evidence>
<evidence type="ECO:0000256" key="7">
    <source>
        <dbReference type="ARBA" id="ARBA00022840"/>
    </source>
</evidence>
<comment type="catalytic activity">
    <reaction evidence="9">
        <text>L-seryl-[protein] + ATP = O-phospho-L-seryl-[protein] + ADP + H(+)</text>
        <dbReference type="Rhea" id="RHEA:17989"/>
        <dbReference type="Rhea" id="RHEA-COMP:9863"/>
        <dbReference type="Rhea" id="RHEA-COMP:11604"/>
        <dbReference type="ChEBI" id="CHEBI:15378"/>
        <dbReference type="ChEBI" id="CHEBI:29999"/>
        <dbReference type="ChEBI" id="CHEBI:30616"/>
        <dbReference type="ChEBI" id="CHEBI:83421"/>
        <dbReference type="ChEBI" id="CHEBI:456216"/>
        <dbReference type="EC" id="2.7.11.1"/>
    </reaction>
</comment>
<evidence type="ECO:0000256" key="9">
    <source>
        <dbReference type="ARBA" id="ARBA00048679"/>
    </source>
</evidence>
<gene>
    <name evidence="13" type="ORF">H2201_000758</name>
</gene>
<evidence type="ECO:0000259" key="12">
    <source>
        <dbReference type="PROSITE" id="PS50011"/>
    </source>
</evidence>
<evidence type="ECO:0000256" key="8">
    <source>
        <dbReference type="ARBA" id="ARBA00047899"/>
    </source>
</evidence>
<comment type="catalytic activity">
    <reaction evidence="8">
        <text>L-threonyl-[protein] + ATP = O-phospho-L-threonyl-[protein] + ADP + H(+)</text>
        <dbReference type="Rhea" id="RHEA:46608"/>
        <dbReference type="Rhea" id="RHEA-COMP:11060"/>
        <dbReference type="Rhea" id="RHEA-COMP:11605"/>
        <dbReference type="ChEBI" id="CHEBI:15378"/>
        <dbReference type="ChEBI" id="CHEBI:30013"/>
        <dbReference type="ChEBI" id="CHEBI:30616"/>
        <dbReference type="ChEBI" id="CHEBI:61977"/>
        <dbReference type="ChEBI" id="CHEBI:456216"/>
        <dbReference type="EC" id="2.7.11.1"/>
    </reaction>
</comment>
<dbReference type="InterPro" id="IPR017441">
    <property type="entry name" value="Protein_kinase_ATP_BS"/>
</dbReference>
<dbReference type="Gene3D" id="1.10.510.10">
    <property type="entry name" value="Transferase(Phosphotransferase) domain 1"/>
    <property type="match status" value="1"/>
</dbReference>
<dbReference type="InterPro" id="IPR008271">
    <property type="entry name" value="Ser/Thr_kinase_AS"/>
</dbReference>
<comment type="similarity">
    <text evidence="1">Belongs to the protein kinase superfamily. STE Ser/Thr protein kinase family. STE20 subfamily.</text>
</comment>
<name>A0ABQ9P975_9PEZI</name>
<evidence type="ECO:0000256" key="10">
    <source>
        <dbReference type="PROSITE-ProRule" id="PRU10141"/>
    </source>
</evidence>
<dbReference type="PROSITE" id="PS50011">
    <property type="entry name" value="PROTEIN_KINASE_DOM"/>
    <property type="match status" value="1"/>
</dbReference>